<dbReference type="EMBL" id="JBHRYN010000011">
    <property type="protein sequence ID" value="MFC3701896.1"/>
    <property type="molecule type" value="Genomic_DNA"/>
</dbReference>
<evidence type="ECO:0000313" key="1">
    <source>
        <dbReference type="EMBL" id="MFC3701896.1"/>
    </source>
</evidence>
<reference evidence="2" key="1">
    <citation type="journal article" date="2019" name="Int. J. Syst. Evol. Microbiol.">
        <title>The Global Catalogue of Microorganisms (GCM) 10K type strain sequencing project: providing services to taxonomists for standard genome sequencing and annotation.</title>
        <authorList>
            <consortium name="The Broad Institute Genomics Platform"/>
            <consortium name="The Broad Institute Genome Sequencing Center for Infectious Disease"/>
            <person name="Wu L."/>
            <person name="Ma J."/>
        </authorList>
    </citation>
    <scope>NUCLEOTIDE SEQUENCE [LARGE SCALE GENOMIC DNA]</scope>
    <source>
        <strain evidence="2">CECT 8288</strain>
    </source>
</reference>
<dbReference type="Proteomes" id="UP001595710">
    <property type="component" value="Unassembled WGS sequence"/>
</dbReference>
<evidence type="ECO:0000313" key="2">
    <source>
        <dbReference type="Proteomes" id="UP001595710"/>
    </source>
</evidence>
<keyword evidence="2" id="KW-1185">Reference proteome</keyword>
<organism evidence="1 2">
    <name type="scientific">Reinekea marina</name>
    <dbReference type="NCBI Taxonomy" id="1310421"/>
    <lineage>
        <taxon>Bacteria</taxon>
        <taxon>Pseudomonadati</taxon>
        <taxon>Pseudomonadota</taxon>
        <taxon>Gammaproteobacteria</taxon>
        <taxon>Oceanospirillales</taxon>
        <taxon>Saccharospirillaceae</taxon>
        <taxon>Reinekea</taxon>
    </lineage>
</organism>
<comment type="caution">
    <text evidence="1">The sequence shown here is derived from an EMBL/GenBank/DDBJ whole genome shotgun (WGS) entry which is preliminary data.</text>
</comment>
<sequence length="268" mass="30718">MTMATASLHLYGSSALLGHLKNARLPLLHGSNQLSPYLETGHKRVLSQAPITEHEINQELRRQFEALPGHISALLSFEDFTKQSEKLMPSIEAGIKARRQQSKPGSNQYSTERFHKVSYLRLFNSALSHYGWQCLADQFSGICVELEANHDVFQSNDERLALLKAVQYGATHDFNVNGHNPIPGFFLDNPENALREEWRAAFLFAEPQPVLKIQARIVKRIYLSVNAEESLVEDCQRLVRQDLRYRHAELSFVVPDEQQWRLRVNIDQ</sequence>
<name>A0ABV7WST7_9GAMM</name>
<dbReference type="RefSeq" id="WP_290283117.1">
    <property type="nucleotide sequence ID" value="NZ_JAUFQI010000001.1"/>
</dbReference>
<proteinExistence type="predicted"/>
<protein>
    <submittedName>
        <fullName evidence="1">Uncharacterized protein</fullName>
    </submittedName>
</protein>
<gene>
    <name evidence="1" type="ORF">ACFOND_09620</name>
</gene>
<accession>A0ABV7WST7</accession>